<protein>
    <recommendedName>
        <fullName evidence="3">Fido domain-containing protein</fullName>
    </recommendedName>
</protein>
<dbReference type="AlphaFoldDB" id="A0AAC9NSG7"/>
<dbReference type="InterPro" id="IPR036597">
    <property type="entry name" value="Fido-like_dom_sf"/>
</dbReference>
<sequence>MGLYDIFRKYYLYQIKAIIGGEHIHIYIIGEKAVVPSFDGNGKMGRFVMNLMMASGSYPWTIVPVERRDKYMQALKAASVKQDIFAFYGVLGIVDLTNLSLGEVDHLLTLVHTIIKQLSV</sequence>
<name>A0AAC9NSG7_9ALTE</name>
<dbReference type="Proteomes" id="UP000182101">
    <property type="component" value="Chromosome"/>
</dbReference>
<evidence type="ECO:0000313" key="1">
    <source>
        <dbReference type="EMBL" id="APD90679.1"/>
    </source>
</evidence>
<reference evidence="1 2" key="1">
    <citation type="submission" date="2016-11" db="EMBL/GenBank/DDBJ databases">
        <title>Networking in microbes: conjugative elements and plasmids in the genus Alteromonas.</title>
        <authorList>
            <person name="Lopez-Perez M."/>
            <person name="Ramon-Marco N."/>
            <person name="Rodriguez-Valera F."/>
        </authorList>
    </citation>
    <scope>NUCLEOTIDE SEQUENCE [LARGE SCALE GENOMIC DNA]</scope>
    <source>
        <strain evidence="1 2">CP48</strain>
    </source>
</reference>
<proteinExistence type="predicted"/>
<dbReference type="SUPFAM" id="SSF140931">
    <property type="entry name" value="Fic-like"/>
    <property type="match status" value="1"/>
</dbReference>
<dbReference type="Gene3D" id="1.10.3290.10">
    <property type="entry name" value="Fido-like domain"/>
    <property type="match status" value="1"/>
</dbReference>
<evidence type="ECO:0000313" key="2">
    <source>
        <dbReference type="Proteomes" id="UP000182101"/>
    </source>
</evidence>
<organism evidence="1 2">
    <name type="scientific">Alteromonas mediterranea</name>
    <dbReference type="NCBI Taxonomy" id="314275"/>
    <lineage>
        <taxon>Bacteria</taxon>
        <taxon>Pseudomonadati</taxon>
        <taxon>Pseudomonadota</taxon>
        <taxon>Gammaproteobacteria</taxon>
        <taxon>Alteromonadales</taxon>
        <taxon>Alteromonadaceae</taxon>
        <taxon>Alteromonas/Salinimonas group</taxon>
        <taxon>Alteromonas</taxon>
    </lineage>
</organism>
<gene>
    <name evidence="1" type="ORF">BM524_13195</name>
</gene>
<dbReference type="EMBL" id="CP018024">
    <property type="protein sequence ID" value="APD90679.1"/>
    <property type="molecule type" value="Genomic_DNA"/>
</dbReference>
<evidence type="ECO:0008006" key="3">
    <source>
        <dbReference type="Google" id="ProtNLM"/>
    </source>
</evidence>
<accession>A0AAC9NSG7</accession>